<evidence type="ECO:0000256" key="1">
    <source>
        <dbReference type="ARBA" id="ARBA00023015"/>
    </source>
</evidence>
<dbReference type="InterPro" id="IPR011711">
    <property type="entry name" value="GntR_C"/>
</dbReference>
<proteinExistence type="predicted"/>
<dbReference type="HOGENOM" id="CLU_017584_5_2_11"/>
<feature type="domain" description="HTH gntR-type" evidence="4">
    <location>
        <begin position="2"/>
        <end position="69"/>
    </location>
</feature>
<dbReference type="SMART" id="SM00895">
    <property type="entry name" value="FCD"/>
    <property type="match status" value="1"/>
</dbReference>
<dbReference type="EMBL" id="CP007155">
    <property type="protein sequence ID" value="AHI00424.1"/>
    <property type="molecule type" value="Genomic_DNA"/>
</dbReference>
<dbReference type="AlphaFoldDB" id="W5WGU9"/>
<dbReference type="Pfam" id="PF00392">
    <property type="entry name" value="GntR"/>
    <property type="match status" value="1"/>
</dbReference>
<evidence type="ECO:0000313" key="5">
    <source>
        <dbReference type="EMBL" id="AHI00424.1"/>
    </source>
</evidence>
<evidence type="ECO:0000256" key="2">
    <source>
        <dbReference type="ARBA" id="ARBA00023125"/>
    </source>
</evidence>
<dbReference type="eggNOG" id="COG1802">
    <property type="taxonomic scope" value="Bacteria"/>
</dbReference>
<dbReference type="InterPro" id="IPR000524">
    <property type="entry name" value="Tscrpt_reg_HTH_GntR"/>
</dbReference>
<dbReference type="Proteomes" id="UP000019225">
    <property type="component" value="Chromosome"/>
</dbReference>
<keyword evidence="2" id="KW-0238">DNA-binding</keyword>
<keyword evidence="3" id="KW-0804">Transcription</keyword>
<name>W5WGU9_9PSEU</name>
<dbReference type="SUPFAM" id="SSF46785">
    <property type="entry name" value="Winged helix' DNA-binding domain"/>
    <property type="match status" value="1"/>
</dbReference>
<dbReference type="KEGG" id="kal:KALB_7066"/>
<dbReference type="GO" id="GO:0003677">
    <property type="term" value="F:DNA binding"/>
    <property type="evidence" value="ECO:0007669"/>
    <property type="project" value="UniProtKB-KW"/>
</dbReference>
<sequence length="206" mass="22303">MNSGRDKAYEYLRDTILADPASQGQFISEQEVADRVGVSRTPVREALLLLAAEELVRLVPKRGAYVAPMTAREITELVELRGLLERHAAEQALASGAVPLAELREALDRQRAEPEVRQFIDWDRRFHTALVAATGNAMLTRVYTGLGARQVRAGLTALHAAADRREAVLTEHEAILAALAANDPAAARAAITAHLDSTLRVLLAGA</sequence>
<dbReference type="STRING" id="1449976.KALB_7066"/>
<dbReference type="InterPro" id="IPR036388">
    <property type="entry name" value="WH-like_DNA-bd_sf"/>
</dbReference>
<evidence type="ECO:0000259" key="4">
    <source>
        <dbReference type="PROSITE" id="PS50949"/>
    </source>
</evidence>
<evidence type="ECO:0000313" key="6">
    <source>
        <dbReference type="Proteomes" id="UP000019225"/>
    </source>
</evidence>
<organism evidence="5 6">
    <name type="scientific">Kutzneria albida DSM 43870</name>
    <dbReference type="NCBI Taxonomy" id="1449976"/>
    <lineage>
        <taxon>Bacteria</taxon>
        <taxon>Bacillati</taxon>
        <taxon>Actinomycetota</taxon>
        <taxon>Actinomycetes</taxon>
        <taxon>Pseudonocardiales</taxon>
        <taxon>Pseudonocardiaceae</taxon>
        <taxon>Kutzneria</taxon>
    </lineage>
</organism>
<dbReference type="GO" id="GO:0003700">
    <property type="term" value="F:DNA-binding transcription factor activity"/>
    <property type="evidence" value="ECO:0007669"/>
    <property type="project" value="InterPro"/>
</dbReference>
<evidence type="ECO:0000256" key="3">
    <source>
        <dbReference type="ARBA" id="ARBA00023163"/>
    </source>
</evidence>
<keyword evidence="1" id="KW-0805">Transcription regulation</keyword>
<dbReference type="Gene3D" id="1.10.10.10">
    <property type="entry name" value="Winged helix-like DNA-binding domain superfamily/Winged helix DNA-binding domain"/>
    <property type="match status" value="1"/>
</dbReference>
<dbReference type="PANTHER" id="PTHR43537">
    <property type="entry name" value="TRANSCRIPTIONAL REGULATOR, GNTR FAMILY"/>
    <property type="match status" value="1"/>
</dbReference>
<dbReference type="InterPro" id="IPR036390">
    <property type="entry name" value="WH_DNA-bd_sf"/>
</dbReference>
<dbReference type="PATRIC" id="fig|1449976.3.peg.7096"/>
<dbReference type="PROSITE" id="PS50949">
    <property type="entry name" value="HTH_GNTR"/>
    <property type="match status" value="1"/>
</dbReference>
<dbReference type="InterPro" id="IPR008920">
    <property type="entry name" value="TF_FadR/GntR_C"/>
</dbReference>
<protein>
    <recommendedName>
        <fullName evidence="4">HTH gntR-type domain-containing protein</fullName>
    </recommendedName>
</protein>
<dbReference type="RefSeq" id="WP_025360274.1">
    <property type="nucleotide sequence ID" value="NZ_CP007155.1"/>
</dbReference>
<dbReference type="PANTHER" id="PTHR43537:SF24">
    <property type="entry name" value="GLUCONATE OPERON TRANSCRIPTIONAL REPRESSOR"/>
    <property type="match status" value="1"/>
</dbReference>
<gene>
    <name evidence="5" type="ORF">KALB_7066</name>
</gene>
<dbReference type="Pfam" id="PF07729">
    <property type="entry name" value="FCD"/>
    <property type="match status" value="1"/>
</dbReference>
<accession>W5WGU9</accession>
<dbReference type="OrthoDB" id="3186208at2"/>
<dbReference type="Gene3D" id="1.20.120.530">
    <property type="entry name" value="GntR ligand-binding domain-like"/>
    <property type="match status" value="1"/>
</dbReference>
<reference evidence="5 6" key="1">
    <citation type="journal article" date="2014" name="BMC Genomics">
        <title>Complete genome sequence of producer of the glycopeptide antibiotic Aculeximycin Kutzneria albida DSM 43870T, a representative of minor genus of Pseudonocardiaceae.</title>
        <authorList>
            <person name="Rebets Y."/>
            <person name="Tokovenko B."/>
            <person name="Lushchyk I."/>
            <person name="Ruckert C."/>
            <person name="Zaburannyi N."/>
            <person name="Bechthold A."/>
            <person name="Kalinowski J."/>
            <person name="Luzhetskyy A."/>
        </authorList>
    </citation>
    <scope>NUCLEOTIDE SEQUENCE [LARGE SCALE GENOMIC DNA]</scope>
    <source>
        <strain evidence="5">DSM 43870</strain>
    </source>
</reference>
<dbReference type="PRINTS" id="PR00035">
    <property type="entry name" value="HTHGNTR"/>
</dbReference>
<dbReference type="SUPFAM" id="SSF48008">
    <property type="entry name" value="GntR ligand-binding domain-like"/>
    <property type="match status" value="1"/>
</dbReference>
<dbReference type="SMART" id="SM00345">
    <property type="entry name" value="HTH_GNTR"/>
    <property type="match status" value="1"/>
</dbReference>
<keyword evidence="6" id="KW-1185">Reference proteome</keyword>